<name>A0A9D4MPT6_DREPO</name>
<dbReference type="EMBL" id="JAIWYP010000001">
    <property type="protein sequence ID" value="KAH3880221.1"/>
    <property type="molecule type" value="Genomic_DNA"/>
</dbReference>
<gene>
    <name evidence="2" type="ORF">DPMN_004131</name>
</gene>
<dbReference type="SUPFAM" id="SSF51695">
    <property type="entry name" value="PLC-like phosphodiesterases"/>
    <property type="match status" value="1"/>
</dbReference>
<evidence type="ECO:0000313" key="3">
    <source>
        <dbReference type="Proteomes" id="UP000828390"/>
    </source>
</evidence>
<protein>
    <recommendedName>
        <fullName evidence="1">Phosphatidylinositol-specific phospholipase C X domain-containing protein</fullName>
    </recommendedName>
</protein>
<dbReference type="PANTHER" id="PTHR13593">
    <property type="match status" value="1"/>
</dbReference>
<dbReference type="OrthoDB" id="1046782at2759"/>
<accession>A0A9D4MPT6</accession>
<dbReference type="InterPro" id="IPR051057">
    <property type="entry name" value="PI-PLC_domain"/>
</dbReference>
<evidence type="ECO:0000259" key="1">
    <source>
        <dbReference type="SMART" id="SM00148"/>
    </source>
</evidence>
<reference evidence="2" key="1">
    <citation type="journal article" date="2019" name="bioRxiv">
        <title>The Genome of the Zebra Mussel, Dreissena polymorpha: A Resource for Invasive Species Research.</title>
        <authorList>
            <person name="McCartney M.A."/>
            <person name="Auch B."/>
            <person name="Kono T."/>
            <person name="Mallez S."/>
            <person name="Zhang Y."/>
            <person name="Obille A."/>
            <person name="Becker A."/>
            <person name="Abrahante J.E."/>
            <person name="Garbe J."/>
            <person name="Badalamenti J.P."/>
            <person name="Herman A."/>
            <person name="Mangelson H."/>
            <person name="Liachko I."/>
            <person name="Sullivan S."/>
            <person name="Sone E.D."/>
            <person name="Koren S."/>
            <person name="Silverstein K.A.T."/>
            <person name="Beckman K.B."/>
            <person name="Gohl D.M."/>
        </authorList>
    </citation>
    <scope>NUCLEOTIDE SEQUENCE</scope>
    <source>
        <strain evidence="2">Duluth1</strain>
        <tissue evidence="2">Whole animal</tissue>
    </source>
</reference>
<dbReference type="AlphaFoldDB" id="A0A9D4MPT6"/>
<dbReference type="GO" id="GO:0008081">
    <property type="term" value="F:phosphoric diester hydrolase activity"/>
    <property type="evidence" value="ECO:0007669"/>
    <property type="project" value="InterPro"/>
</dbReference>
<evidence type="ECO:0000313" key="2">
    <source>
        <dbReference type="EMBL" id="KAH3880221.1"/>
    </source>
</evidence>
<feature type="domain" description="Phosphatidylinositol-specific phospholipase C X" evidence="1">
    <location>
        <begin position="13"/>
        <end position="189"/>
    </location>
</feature>
<dbReference type="Proteomes" id="UP000828390">
    <property type="component" value="Unassembled WGS sequence"/>
</dbReference>
<sequence length="321" mass="36349">MSMKRWMGDLPMRLIHVPLSCLAIPGSHNSATSDLDPALGIAVDQSASVRKLGGSVCGQSVVRKWSKTQNLSIVEQLEAGIRFFDFRIAKHPRTLEYRFVHGLYGEQVSHTFGEINMFLANNPREIVILDFNHFYNMTQRDHELLIQMIQSTFMNALVPPPFSGINHVMWGTTLAALWQTPYRVISLYHDENAHATSGMWSGENIDSPWPNTSRVNDLIAFMENIYANKYRLQNDKFYNWQGVLTPQTKDIALHLGSTLEGRLATQATAEFVKWLQSGKFPSSQGLNICSADFIEKHNFVQTVVGLNHYIQDFPRTFVASA</sequence>
<dbReference type="PANTHER" id="PTHR13593:SF113">
    <property type="entry name" value="SI:DKEY-266F7.9"/>
    <property type="match status" value="1"/>
</dbReference>
<dbReference type="Gene3D" id="3.20.20.190">
    <property type="entry name" value="Phosphatidylinositol (PI) phosphodiesterase"/>
    <property type="match status" value="1"/>
</dbReference>
<dbReference type="InterPro" id="IPR042158">
    <property type="entry name" value="PLCXD1/2/3"/>
</dbReference>
<dbReference type="CDD" id="cd08616">
    <property type="entry name" value="PI-PLCXD1c"/>
    <property type="match status" value="1"/>
</dbReference>
<dbReference type="GO" id="GO:0006629">
    <property type="term" value="P:lipid metabolic process"/>
    <property type="evidence" value="ECO:0007669"/>
    <property type="project" value="InterPro"/>
</dbReference>
<dbReference type="SMART" id="SM00148">
    <property type="entry name" value="PLCXc"/>
    <property type="match status" value="1"/>
</dbReference>
<reference evidence="2" key="2">
    <citation type="submission" date="2020-11" db="EMBL/GenBank/DDBJ databases">
        <authorList>
            <person name="McCartney M.A."/>
            <person name="Auch B."/>
            <person name="Kono T."/>
            <person name="Mallez S."/>
            <person name="Becker A."/>
            <person name="Gohl D.M."/>
            <person name="Silverstein K.A.T."/>
            <person name="Koren S."/>
            <person name="Bechman K.B."/>
            <person name="Herman A."/>
            <person name="Abrahante J.E."/>
            <person name="Garbe J."/>
        </authorList>
    </citation>
    <scope>NUCLEOTIDE SEQUENCE</scope>
    <source>
        <strain evidence="2">Duluth1</strain>
        <tissue evidence="2">Whole animal</tissue>
    </source>
</reference>
<dbReference type="PROSITE" id="PS50007">
    <property type="entry name" value="PIPLC_X_DOMAIN"/>
    <property type="match status" value="1"/>
</dbReference>
<organism evidence="2 3">
    <name type="scientific">Dreissena polymorpha</name>
    <name type="common">Zebra mussel</name>
    <name type="synonym">Mytilus polymorpha</name>
    <dbReference type="NCBI Taxonomy" id="45954"/>
    <lineage>
        <taxon>Eukaryota</taxon>
        <taxon>Metazoa</taxon>
        <taxon>Spiralia</taxon>
        <taxon>Lophotrochozoa</taxon>
        <taxon>Mollusca</taxon>
        <taxon>Bivalvia</taxon>
        <taxon>Autobranchia</taxon>
        <taxon>Heteroconchia</taxon>
        <taxon>Euheterodonta</taxon>
        <taxon>Imparidentia</taxon>
        <taxon>Neoheterodontei</taxon>
        <taxon>Myida</taxon>
        <taxon>Dreissenoidea</taxon>
        <taxon>Dreissenidae</taxon>
        <taxon>Dreissena</taxon>
    </lineage>
</organism>
<dbReference type="InterPro" id="IPR000909">
    <property type="entry name" value="PLipase_C_PInositol-sp_X_dom"/>
</dbReference>
<dbReference type="InterPro" id="IPR017946">
    <property type="entry name" value="PLC-like_Pdiesterase_TIM-brl"/>
</dbReference>
<keyword evidence="3" id="KW-1185">Reference proteome</keyword>
<proteinExistence type="predicted"/>
<comment type="caution">
    <text evidence="2">The sequence shown here is derived from an EMBL/GenBank/DDBJ whole genome shotgun (WGS) entry which is preliminary data.</text>
</comment>